<protein>
    <submittedName>
        <fullName evidence="1">Uncharacterized protein</fullName>
    </submittedName>
</protein>
<dbReference type="STRING" id="1335309.GA0116948_11584"/>
<dbReference type="Proteomes" id="UP000242818">
    <property type="component" value="Unassembled WGS sequence"/>
</dbReference>
<name>A0A1C4FN71_9BACT</name>
<evidence type="ECO:0000313" key="2">
    <source>
        <dbReference type="Proteomes" id="UP000242818"/>
    </source>
</evidence>
<keyword evidence="2" id="KW-1185">Reference proteome</keyword>
<proteinExistence type="predicted"/>
<organism evidence="1 2">
    <name type="scientific">Chitinophaga costaii</name>
    <dbReference type="NCBI Taxonomy" id="1335309"/>
    <lineage>
        <taxon>Bacteria</taxon>
        <taxon>Pseudomonadati</taxon>
        <taxon>Bacteroidota</taxon>
        <taxon>Chitinophagia</taxon>
        <taxon>Chitinophagales</taxon>
        <taxon>Chitinophagaceae</taxon>
        <taxon>Chitinophaga</taxon>
    </lineage>
</organism>
<evidence type="ECO:0000313" key="1">
    <source>
        <dbReference type="EMBL" id="SCC57113.1"/>
    </source>
</evidence>
<sequence length="82" mass="10005">MQFLPNYHVPIVGLLNYIYFVHYAIRNSHALLRVRCITFTHIRQYGVRMWKVRISKKNTLFMKERLLLYCVMMDCNRLRSPL</sequence>
<accession>A0A1C4FN71</accession>
<gene>
    <name evidence="1" type="ORF">GA0116948_11584</name>
</gene>
<reference evidence="1 2" key="1">
    <citation type="submission" date="2016-08" db="EMBL/GenBank/DDBJ databases">
        <authorList>
            <person name="Seilhamer J.J."/>
        </authorList>
    </citation>
    <scope>NUCLEOTIDE SEQUENCE [LARGE SCALE GENOMIC DNA]</scope>
    <source>
        <strain evidence="1 2">A37T2</strain>
    </source>
</reference>
<dbReference type="EMBL" id="FMAR01000015">
    <property type="protein sequence ID" value="SCC57113.1"/>
    <property type="molecule type" value="Genomic_DNA"/>
</dbReference>
<dbReference type="AlphaFoldDB" id="A0A1C4FN71"/>